<gene>
    <name evidence="2" type="ORF">MKW94_007531</name>
</gene>
<evidence type="ECO:0000313" key="2">
    <source>
        <dbReference type="EMBL" id="MCL7038159.1"/>
    </source>
</evidence>
<accession>A0AA41SKU9</accession>
<dbReference type="Proteomes" id="UP001177140">
    <property type="component" value="Unassembled WGS sequence"/>
</dbReference>
<feature type="compositionally biased region" description="Acidic residues" evidence="1">
    <location>
        <begin position="25"/>
        <end position="47"/>
    </location>
</feature>
<keyword evidence="3" id="KW-1185">Reference proteome</keyword>
<sequence>MSTNFGYVSGSSLDESHIEERDIFTDVDYDDGTDEETEEKTEEEETEAAATSQSDSCSTDEHSETDNGDNSDNDADNDSDNDNVIRKFFDFVRNIPKLKDWVHSWPSGKSIMQSGYYYLSVFGYYRKGKRTGGYGIMLRDPHGRPVISSASVSRGHTYLYHVLNGVNAALSLAIEHGVYDLRLMCNSGILSKWLDLVFQEADHQGADSTCPDNPKCEYACAILGIDEEYFKYLYPLVVDIMKKRSEIMAKTGFFFIQHEPRASNKAPYCVAKQHAEKFKTRLALIPCIFSEMQEPDAFSRELKITLWNDCFRGTMKYSSQLSPW</sequence>
<feature type="region of interest" description="Disordered" evidence="1">
    <location>
        <begin position="1"/>
        <end position="79"/>
    </location>
</feature>
<name>A0AA41SKU9_PAPNU</name>
<proteinExistence type="predicted"/>
<evidence type="ECO:0000256" key="1">
    <source>
        <dbReference type="SAM" id="MobiDB-lite"/>
    </source>
</evidence>
<feature type="compositionally biased region" description="Basic and acidic residues" evidence="1">
    <location>
        <begin position="14"/>
        <end position="24"/>
    </location>
</feature>
<feature type="compositionally biased region" description="Acidic residues" evidence="1">
    <location>
        <begin position="66"/>
        <end position="79"/>
    </location>
</feature>
<evidence type="ECO:0000313" key="3">
    <source>
        <dbReference type="Proteomes" id="UP001177140"/>
    </source>
</evidence>
<dbReference type="AlphaFoldDB" id="A0AA41SKU9"/>
<dbReference type="EMBL" id="JAJJMA010187570">
    <property type="protein sequence ID" value="MCL7038159.1"/>
    <property type="molecule type" value="Genomic_DNA"/>
</dbReference>
<protein>
    <submittedName>
        <fullName evidence="2">Uncharacterized protein</fullName>
    </submittedName>
</protein>
<organism evidence="2 3">
    <name type="scientific">Papaver nudicaule</name>
    <name type="common">Iceland poppy</name>
    <dbReference type="NCBI Taxonomy" id="74823"/>
    <lineage>
        <taxon>Eukaryota</taxon>
        <taxon>Viridiplantae</taxon>
        <taxon>Streptophyta</taxon>
        <taxon>Embryophyta</taxon>
        <taxon>Tracheophyta</taxon>
        <taxon>Spermatophyta</taxon>
        <taxon>Magnoliopsida</taxon>
        <taxon>Ranunculales</taxon>
        <taxon>Papaveraceae</taxon>
        <taxon>Papaveroideae</taxon>
        <taxon>Papaver</taxon>
    </lineage>
</organism>
<feature type="compositionally biased region" description="Polar residues" evidence="1">
    <location>
        <begin position="1"/>
        <end position="13"/>
    </location>
</feature>
<comment type="caution">
    <text evidence="2">The sequence shown here is derived from an EMBL/GenBank/DDBJ whole genome shotgun (WGS) entry which is preliminary data.</text>
</comment>
<reference evidence="2" key="1">
    <citation type="submission" date="2022-03" db="EMBL/GenBank/DDBJ databases">
        <title>A functionally conserved STORR gene fusion in Papaver species that diverged 16.8 million years ago.</title>
        <authorList>
            <person name="Catania T."/>
        </authorList>
    </citation>
    <scope>NUCLEOTIDE SEQUENCE</scope>
    <source>
        <strain evidence="2">S-191538</strain>
    </source>
</reference>